<dbReference type="InterPro" id="IPR019734">
    <property type="entry name" value="TPR_rpt"/>
</dbReference>
<keyword evidence="2" id="KW-0732">Signal</keyword>
<dbReference type="Proteomes" id="UP000572377">
    <property type="component" value="Unassembled WGS sequence"/>
</dbReference>
<evidence type="ECO:0000313" key="3">
    <source>
        <dbReference type="EMBL" id="NNU81248.1"/>
    </source>
</evidence>
<dbReference type="EMBL" id="JABFBC010000002">
    <property type="protein sequence ID" value="NNU81248.1"/>
    <property type="molecule type" value="Genomic_DNA"/>
</dbReference>
<dbReference type="PROSITE" id="PS50005">
    <property type="entry name" value="TPR"/>
    <property type="match status" value="1"/>
</dbReference>
<evidence type="ECO:0000256" key="2">
    <source>
        <dbReference type="SAM" id="SignalP"/>
    </source>
</evidence>
<reference evidence="3 4" key="1">
    <citation type="submission" date="2020-05" db="EMBL/GenBank/DDBJ databases">
        <title>Gimesia benthica sp. nov., a novel planctomycete isolated from a deep-sea water sample of the Northwest Indian Ocean.</title>
        <authorList>
            <person name="Wang J."/>
            <person name="Ruan C."/>
            <person name="Song L."/>
            <person name="Zhu Y."/>
            <person name="Li A."/>
            <person name="Zheng X."/>
            <person name="Wang L."/>
            <person name="Lu Z."/>
            <person name="Huang Y."/>
            <person name="Du W."/>
            <person name="Zhou Y."/>
            <person name="Huang L."/>
            <person name="Dai X."/>
        </authorList>
    </citation>
    <scope>NUCLEOTIDE SEQUENCE [LARGE SCALE GENOMIC DNA]</scope>
    <source>
        <strain evidence="3 4">YYQ-30</strain>
    </source>
</reference>
<feature type="chain" id="PRO_5032725115" evidence="2">
    <location>
        <begin position="32"/>
        <end position="197"/>
    </location>
</feature>
<evidence type="ECO:0000256" key="1">
    <source>
        <dbReference type="PROSITE-ProRule" id="PRU00339"/>
    </source>
</evidence>
<dbReference type="InterPro" id="IPR011990">
    <property type="entry name" value="TPR-like_helical_dom_sf"/>
</dbReference>
<proteinExistence type="predicted"/>
<keyword evidence="4" id="KW-1185">Reference proteome</keyword>
<protein>
    <submittedName>
        <fullName evidence="3">Tetratricopeptide repeat protein</fullName>
    </submittedName>
</protein>
<gene>
    <name evidence="3" type="ORF">HMH01_12455</name>
</gene>
<name>A0A849L499_9RHOB</name>
<evidence type="ECO:0000313" key="4">
    <source>
        <dbReference type="Proteomes" id="UP000572377"/>
    </source>
</evidence>
<dbReference type="Pfam" id="PF13432">
    <property type="entry name" value="TPR_16"/>
    <property type="match status" value="1"/>
</dbReference>
<dbReference type="PROSITE" id="PS51257">
    <property type="entry name" value="PROKAR_LIPOPROTEIN"/>
    <property type="match status" value="1"/>
</dbReference>
<feature type="signal peptide" evidence="2">
    <location>
        <begin position="1"/>
        <end position="31"/>
    </location>
</feature>
<accession>A0A849L499</accession>
<organism evidence="3 4">
    <name type="scientific">Halovulum dunhuangense</name>
    <dbReference type="NCBI Taxonomy" id="1505036"/>
    <lineage>
        <taxon>Bacteria</taxon>
        <taxon>Pseudomonadati</taxon>
        <taxon>Pseudomonadota</taxon>
        <taxon>Alphaproteobacteria</taxon>
        <taxon>Rhodobacterales</taxon>
        <taxon>Paracoccaceae</taxon>
        <taxon>Halovulum</taxon>
    </lineage>
</organism>
<dbReference type="Gene3D" id="1.25.40.10">
    <property type="entry name" value="Tetratricopeptide repeat domain"/>
    <property type="match status" value="1"/>
</dbReference>
<sequence>MKLPRPCSERPAPGLRAVLLAGAALLLSACANPDVLITGGDDPSVSRGFVDGLDGLTVGHRLMEAGEYELALDAYYQAATQTGLSVDVLSAIGSANLKLGRLGQAEDLLRRALDEDDRFVPAWNNLGVVLYNRGEIGEAREAFRVAFQLDSGFSPEIRENFNRVDAELQDVGTEPAPEYDFRLVRRGNGRYLLLGNE</sequence>
<dbReference type="SMART" id="SM00028">
    <property type="entry name" value="TPR"/>
    <property type="match status" value="2"/>
</dbReference>
<dbReference type="AlphaFoldDB" id="A0A849L499"/>
<keyword evidence="1" id="KW-0802">TPR repeat</keyword>
<dbReference type="SUPFAM" id="SSF48452">
    <property type="entry name" value="TPR-like"/>
    <property type="match status" value="1"/>
</dbReference>
<feature type="repeat" description="TPR" evidence="1">
    <location>
        <begin position="120"/>
        <end position="153"/>
    </location>
</feature>
<comment type="caution">
    <text evidence="3">The sequence shown here is derived from an EMBL/GenBank/DDBJ whole genome shotgun (WGS) entry which is preliminary data.</text>
</comment>